<accession>A0A0P9EV51</accession>
<dbReference type="RefSeq" id="XP_018269036.1">
    <property type="nucleotide sequence ID" value="XM_018417739.1"/>
</dbReference>
<dbReference type="GeneID" id="28978187"/>
<feature type="compositionally biased region" description="Basic and acidic residues" evidence="1">
    <location>
        <begin position="123"/>
        <end position="137"/>
    </location>
</feature>
<feature type="compositionally biased region" description="Low complexity" evidence="1">
    <location>
        <begin position="28"/>
        <end position="45"/>
    </location>
</feature>
<feature type="region of interest" description="Disordered" evidence="1">
    <location>
        <begin position="225"/>
        <end position="267"/>
    </location>
</feature>
<feature type="region of interest" description="Disordered" evidence="1">
    <location>
        <begin position="19"/>
        <end position="201"/>
    </location>
</feature>
<feature type="compositionally biased region" description="Low complexity" evidence="1">
    <location>
        <begin position="142"/>
        <end position="155"/>
    </location>
</feature>
<name>A0A0P9EV51_RHOGW</name>
<dbReference type="AlphaFoldDB" id="A0A0P9EV51"/>
<proteinExistence type="predicted"/>
<evidence type="ECO:0000313" key="3">
    <source>
        <dbReference type="Proteomes" id="UP000053890"/>
    </source>
</evidence>
<gene>
    <name evidence="2" type="ORF">RHOBADRAFT_55234</name>
</gene>
<feature type="compositionally biased region" description="Basic and acidic residues" evidence="1">
    <location>
        <begin position="157"/>
        <end position="173"/>
    </location>
</feature>
<dbReference type="EMBL" id="KQ474084">
    <property type="protein sequence ID" value="KPV72987.1"/>
    <property type="molecule type" value="Genomic_DNA"/>
</dbReference>
<feature type="non-terminal residue" evidence="2">
    <location>
        <position position="285"/>
    </location>
</feature>
<feature type="non-terminal residue" evidence="2">
    <location>
        <position position="1"/>
    </location>
</feature>
<dbReference type="Proteomes" id="UP000053890">
    <property type="component" value="Unassembled WGS sequence"/>
</dbReference>
<protein>
    <submittedName>
        <fullName evidence="2">Uncharacterized protein</fullName>
    </submittedName>
</protein>
<keyword evidence="3" id="KW-1185">Reference proteome</keyword>
<evidence type="ECO:0000256" key="1">
    <source>
        <dbReference type="SAM" id="MobiDB-lite"/>
    </source>
</evidence>
<feature type="compositionally biased region" description="Basic and acidic residues" evidence="1">
    <location>
        <begin position="232"/>
        <end position="241"/>
    </location>
</feature>
<evidence type="ECO:0000313" key="2">
    <source>
        <dbReference type="EMBL" id="KPV72987.1"/>
    </source>
</evidence>
<organism evidence="2 3">
    <name type="scientific">Rhodotorula graminis (strain WP1)</name>
    <dbReference type="NCBI Taxonomy" id="578459"/>
    <lineage>
        <taxon>Eukaryota</taxon>
        <taxon>Fungi</taxon>
        <taxon>Dikarya</taxon>
        <taxon>Basidiomycota</taxon>
        <taxon>Pucciniomycotina</taxon>
        <taxon>Microbotryomycetes</taxon>
        <taxon>Sporidiobolales</taxon>
        <taxon>Sporidiobolaceae</taxon>
        <taxon>Rhodotorula</taxon>
    </lineage>
</organism>
<feature type="compositionally biased region" description="Basic residues" evidence="1">
    <location>
        <begin position="96"/>
        <end position="122"/>
    </location>
</feature>
<reference evidence="2 3" key="1">
    <citation type="journal article" date="2015" name="Front. Microbiol.">
        <title>Genome sequence of the plant growth promoting endophytic yeast Rhodotorula graminis WP1.</title>
        <authorList>
            <person name="Firrincieli A."/>
            <person name="Otillar R."/>
            <person name="Salamov A."/>
            <person name="Schmutz J."/>
            <person name="Khan Z."/>
            <person name="Redman R.S."/>
            <person name="Fleck N.D."/>
            <person name="Lindquist E."/>
            <person name="Grigoriev I.V."/>
            <person name="Doty S.L."/>
        </authorList>
    </citation>
    <scope>NUCLEOTIDE SEQUENCE [LARGE SCALE GENOMIC DNA]</scope>
    <source>
        <strain evidence="2 3">WP1</strain>
    </source>
</reference>
<sequence length="285" mass="30665">GSASPRVFITDSCPHLVKDRQARAPRCARGAAQARKGAGRALGRQNGRGRGPGPGPAPRLPRHGGAPLAPTRPQRGDDRLAPPRPSPRSPCSRGGAPRRGRRGRRLPRAPLWRGRRTPRCAGRHGDGERGRVRERLGRPRPRLAAPARRPSALAAIDAHERAHVVGRPHDAERRHRPAAPRAPDLAHRRPPPPAAAAARAPARCSLARREVDVVGARARPQRVARLARRAGRGREARDAPRARAQRRAVVEGLSGTGQAQEQHADEGVRGGERALFLVSLSLCSS</sequence>